<organism evidence="1">
    <name type="scientific">marine sediment metagenome</name>
    <dbReference type="NCBI Taxonomy" id="412755"/>
    <lineage>
        <taxon>unclassified sequences</taxon>
        <taxon>metagenomes</taxon>
        <taxon>ecological metagenomes</taxon>
    </lineage>
</organism>
<sequence length="31" mass="3624">IKEFNPKIEIKRENFIGLGDSVCDFILNLEE</sequence>
<reference evidence="1" key="1">
    <citation type="journal article" date="2014" name="Front. Microbiol.">
        <title>High frequency of phylogenetically diverse reductive dehalogenase-homologous genes in deep subseafloor sedimentary metagenomes.</title>
        <authorList>
            <person name="Kawai M."/>
            <person name="Futagami T."/>
            <person name="Toyoda A."/>
            <person name="Takaki Y."/>
            <person name="Nishi S."/>
            <person name="Hori S."/>
            <person name="Arai W."/>
            <person name="Tsubouchi T."/>
            <person name="Morono Y."/>
            <person name="Uchiyama I."/>
            <person name="Ito T."/>
            <person name="Fujiyama A."/>
            <person name="Inagaki F."/>
            <person name="Takami H."/>
        </authorList>
    </citation>
    <scope>NUCLEOTIDE SEQUENCE</scope>
    <source>
        <strain evidence="1">Expedition CK06-06</strain>
    </source>
</reference>
<dbReference type="AlphaFoldDB" id="X0YUZ8"/>
<proteinExistence type="predicted"/>
<dbReference type="EMBL" id="BART01008959">
    <property type="protein sequence ID" value="GAG60504.1"/>
    <property type="molecule type" value="Genomic_DNA"/>
</dbReference>
<comment type="caution">
    <text evidence="1">The sequence shown here is derived from an EMBL/GenBank/DDBJ whole genome shotgun (WGS) entry which is preliminary data.</text>
</comment>
<feature type="non-terminal residue" evidence="1">
    <location>
        <position position="1"/>
    </location>
</feature>
<evidence type="ECO:0000313" key="1">
    <source>
        <dbReference type="EMBL" id="GAG60504.1"/>
    </source>
</evidence>
<accession>X0YUZ8</accession>
<gene>
    <name evidence="1" type="ORF">S01H4_19996</name>
</gene>
<protein>
    <submittedName>
        <fullName evidence="1">Uncharacterized protein</fullName>
    </submittedName>
</protein>
<name>X0YUZ8_9ZZZZ</name>